<evidence type="ECO:0000256" key="3">
    <source>
        <dbReference type="ARBA" id="ARBA00022801"/>
    </source>
</evidence>
<comment type="caution">
    <text evidence="6">The sequence shown here is derived from an EMBL/GenBank/DDBJ whole genome shotgun (WGS) entry which is preliminary data.</text>
</comment>
<protein>
    <submittedName>
        <fullName evidence="6">MBL fold metallo-hydrolase</fullName>
    </submittedName>
</protein>
<dbReference type="InterPro" id="IPR001279">
    <property type="entry name" value="Metallo-B-lactamas"/>
</dbReference>
<name>A0ABW7CZK4_9GAMM</name>
<evidence type="ECO:0000313" key="7">
    <source>
        <dbReference type="Proteomes" id="UP001605261"/>
    </source>
</evidence>
<keyword evidence="4" id="KW-0862">Zinc</keyword>
<dbReference type="Gene3D" id="3.60.15.10">
    <property type="entry name" value="Ribonuclease Z/Hydroxyacylglutathione hydrolase-like"/>
    <property type="match status" value="1"/>
</dbReference>
<dbReference type="SUPFAM" id="SSF56281">
    <property type="entry name" value="Metallo-hydrolase/oxidoreductase"/>
    <property type="match status" value="1"/>
</dbReference>
<keyword evidence="7" id="KW-1185">Reference proteome</keyword>
<keyword evidence="3" id="KW-0378">Hydrolase</keyword>
<evidence type="ECO:0000256" key="2">
    <source>
        <dbReference type="ARBA" id="ARBA00022723"/>
    </source>
</evidence>
<dbReference type="PANTHER" id="PTHR42978:SF6">
    <property type="entry name" value="QUORUM-QUENCHING LACTONASE YTNP-RELATED"/>
    <property type="match status" value="1"/>
</dbReference>
<proteinExistence type="inferred from homology"/>
<dbReference type="PANTHER" id="PTHR42978">
    <property type="entry name" value="QUORUM-QUENCHING LACTONASE YTNP-RELATED-RELATED"/>
    <property type="match status" value="1"/>
</dbReference>
<dbReference type="InterPro" id="IPR051013">
    <property type="entry name" value="MBL_superfamily_lactonases"/>
</dbReference>
<dbReference type="EMBL" id="JBHGCJ010000004">
    <property type="protein sequence ID" value="MFG6109009.1"/>
    <property type="molecule type" value="Genomic_DNA"/>
</dbReference>
<accession>A0ABW7CZK4</accession>
<dbReference type="Proteomes" id="UP001605261">
    <property type="component" value="Unassembled WGS sequence"/>
</dbReference>
<reference evidence="6 7" key="1">
    <citation type="submission" date="2024-09" db="EMBL/GenBank/DDBJ databases">
        <authorList>
            <consortium name="All-Russian atlas of soil microorganisms"/>
            <consortium name="as a basis for the search for new antimicrobial producers and enzymes with unique properties"/>
            <person name="Sokolova E.A."/>
            <person name="Voronina E.N."/>
        </authorList>
    </citation>
    <scope>NUCLEOTIDE SEQUENCE [LARGE SCALE GENOMIC DNA]</scope>
    <source>
        <strain evidence="6 7">AF-22b-331.1</strain>
    </source>
</reference>
<dbReference type="Pfam" id="PF00753">
    <property type="entry name" value="Lactamase_B"/>
    <property type="match status" value="1"/>
</dbReference>
<evidence type="ECO:0000256" key="1">
    <source>
        <dbReference type="ARBA" id="ARBA00007749"/>
    </source>
</evidence>
<organism evidence="6 7">
    <name type="scientific">Stenotrophomonas nematodicola</name>
    <dbReference type="NCBI Taxonomy" id="2656746"/>
    <lineage>
        <taxon>Bacteria</taxon>
        <taxon>Pseudomonadati</taxon>
        <taxon>Pseudomonadota</taxon>
        <taxon>Gammaproteobacteria</taxon>
        <taxon>Lysobacterales</taxon>
        <taxon>Lysobacteraceae</taxon>
        <taxon>Stenotrophomonas</taxon>
    </lineage>
</organism>
<dbReference type="InterPro" id="IPR036866">
    <property type="entry name" value="RibonucZ/Hydroxyglut_hydro"/>
</dbReference>
<gene>
    <name evidence="6" type="ORF">ACEU0G_003010</name>
</gene>
<comment type="similarity">
    <text evidence="1">Belongs to the metallo-beta-lactamase superfamily.</text>
</comment>
<dbReference type="CDD" id="cd07720">
    <property type="entry name" value="OPHC2-like_MBL-fold"/>
    <property type="match status" value="1"/>
</dbReference>
<feature type="domain" description="Metallo-beta-lactamase" evidence="5">
    <location>
        <begin position="59"/>
        <end position="261"/>
    </location>
</feature>
<keyword evidence="2" id="KW-0479">Metal-binding</keyword>
<dbReference type="SMART" id="SM00849">
    <property type="entry name" value="Lactamase_B"/>
    <property type="match status" value="1"/>
</dbReference>
<sequence length="285" mass="30460">MNTPLPGPALPAQQTGDFFIQAISDGHLPASLELLSHIDPADALRLQARAGVHDPASIHINAYLVRGQGRTMLIDAGAGGVKGWGGQLTANLARAGVQPAEVDAVLLTHAHPDHVGGLLDAQGGPVFANAELLIHPRELAFWEDDANLARSNARARGNFLLARQVVARYRHHLRVAGEGEVLPGIHMLPLPGHSAGHVGYRIESDGRSALIWGDIVHFPHIQIARPAVSIAFDQDPLLAATTRSRLLDVVSADGLMVAGMHLGELGFARIHRVGNGFGIRYEDRR</sequence>
<evidence type="ECO:0000313" key="6">
    <source>
        <dbReference type="EMBL" id="MFG6109009.1"/>
    </source>
</evidence>
<evidence type="ECO:0000259" key="5">
    <source>
        <dbReference type="SMART" id="SM00849"/>
    </source>
</evidence>
<dbReference type="RefSeq" id="WP_394162521.1">
    <property type="nucleotide sequence ID" value="NZ_JBHGCJ010000004.1"/>
</dbReference>
<evidence type="ECO:0000256" key="4">
    <source>
        <dbReference type="ARBA" id="ARBA00022833"/>
    </source>
</evidence>